<feature type="chain" id="PRO_5045916568" description="AA9 family lytic polysaccharide monooxygenase" evidence="7">
    <location>
        <begin position="18"/>
        <end position="291"/>
    </location>
</feature>
<evidence type="ECO:0000313" key="9">
    <source>
        <dbReference type="EMBL" id="KAL2070858.1"/>
    </source>
</evidence>
<evidence type="ECO:0000256" key="3">
    <source>
        <dbReference type="ARBA" id="ARBA00022525"/>
    </source>
</evidence>
<gene>
    <name evidence="9" type="ORF">VTL71DRAFT_13884</name>
</gene>
<evidence type="ECO:0000256" key="1">
    <source>
        <dbReference type="ARBA" id="ARBA00001973"/>
    </source>
</evidence>
<comment type="subcellular location">
    <subcellularLocation>
        <location evidence="2 6">Secreted</location>
    </subcellularLocation>
</comment>
<dbReference type="PANTHER" id="PTHR33353:SF2">
    <property type="entry name" value="ENDO-BETA-1,4-GLUCANASE D"/>
    <property type="match status" value="1"/>
</dbReference>
<comment type="function">
    <text evidence="6">Lytic polysaccharide monooxygenase (LMPO) that depolymerizes crystalline and amorphous polysaccharides via the oxidation of scissile alpha- or beta-(1-4)-glycosidic bonds, yielding C1 and/or C4 oxidation products. Catalysis by LPMOs requires the reduction of the active-site copper from Cu(II) to Cu(I) by a reducing agent and H(2)O(2) or O(2) as a cosubstrate.</text>
</comment>
<proteinExistence type="predicted"/>
<dbReference type="Gene3D" id="2.70.50.70">
    <property type="match status" value="1"/>
</dbReference>
<keyword evidence="6" id="KW-0136">Cellulose degradation</keyword>
<dbReference type="InterPro" id="IPR049892">
    <property type="entry name" value="AA9"/>
</dbReference>
<evidence type="ECO:0000256" key="5">
    <source>
        <dbReference type="ARBA" id="ARBA00023180"/>
    </source>
</evidence>
<keyword evidence="4 6" id="KW-1015">Disulfide bond</keyword>
<dbReference type="EC" id="1.14.99.56" evidence="6"/>
<dbReference type="Proteomes" id="UP001595075">
    <property type="component" value="Unassembled WGS sequence"/>
</dbReference>
<organism evidence="9 10">
    <name type="scientific">Oculimacula yallundae</name>
    <dbReference type="NCBI Taxonomy" id="86028"/>
    <lineage>
        <taxon>Eukaryota</taxon>
        <taxon>Fungi</taxon>
        <taxon>Dikarya</taxon>
        <taxon>Ascomycota</taxon>
        <taxon>Pezizomycotina</taxon>
        <taxon>Leotiomycetes</taxon>
        <taxon>Helotiales</taxon>
        <taxon>Ploettnerulaceae</taxon>
        <taxon>Oculimacula</taxon>
    </lineage>
</organism>
<dbReference type="EMBL" id="JAZHXI010000006">
    <property type="protein sequence ID" value="KAL2070858.1"/>
    <property type="molecule type" value="Genomic_DNA"/>
</dbReference>
<keyword evidence="6" id="KW-0119">Carbohydrate metabolism</keyword>
<evidence type="ECO:0000256" key="4">
    <source>
        <dbReference type="ARBA" id="ARBA00023157"/>
    </source>
</evidence>
<comment type="domain">
    <text evidence="6">Has a modular structure: an endo-beta-1,4-glucanase catalytic module at the N-terminus, a linker rich in serines and threonines, and a C-terminal carbohydrate-binding module (CBM).</text>
</comment>
<dbReference type="PANTHER" id="PTHR33353">
    <property type="entry name" value="PUTATIVE (AFU_ORTHOLOGUE AFUA_1G12560)-RELATED"/>
    <property type="match status" value="1"/>
</dbReference>
<evidence type="ECO:0000259" key="8">
    <source>
        <dbReference type="Pfam" id="PF03443"/>
    </source>
</evidence>
<keyword evidence="5" id="KW-0325">Glycoprotein</keyword>
<feature type="domain" description="Auxiliary Activity family 9 catalytic" evidence="8">
    <location>
        <begin position="18"/>
        <end position="229"/>
    </location>
</feature>
<name>A0ABR4CLN8_9HELO</name>
<keyword evidence="10" id="KW-1185">Reference proteome</keyword>
<evidence type="ECO:0000256" key="2">
    <source>
        <dbReference type="ARBA" id="ARBA00004613"/>
    </source>
</evidence>
<keyword evidence="3 6" id="KW-0964">Secreted</keyword>
<comment type="cofactor">
    <cofactor evidence="1">
        <name>Cu(2+)</name>
        <dbReference type="ChEBI" id="CHEBI:29036"/>
    </cofactor>
</comment>
<feature type="signal peptide" evidence="7">
    <location>
        <begin position="1"/>
        <end position="17"/>
    </location>
</feature>
<accession>A0ABR4CLN8</accession>
<keyword evidence="7" id="KW-0732">Signal</keyword>
<comment type="caution">
    <text evidence="9">The sequence shown here is derived from an EMBL/GenBank/DDBJ whole genome shotgun (WGS) entry which is preliminary data.</text>
</comment>
<reference evidence="9 10" key="1">
    <citation type="journal article" date="2024" name="Commun. Biol.">
        <title>Comparative genomic analysis of thermophilic fungi reveals convergent evolutionary adaptations and gene losses.</title>
        <authorList>
            <person name="Steindorff A.S."/>
            <person name="Aguilar-Pontes M.V."/>
            <person name="Robinson A.J."/>
            <person name="Andreopoulos B."/>
            <person name="LaButti K."/>
            <person name="Kuo A."/>
            <person name="Mondo S."/>
            <person name="Riley R."/>
            <person name="Otillar R."/>
            <person name="Haridas S."/>
            <person name="Lipzen A."/>
            <person name="Grimwood J."/>
            <person name="Schmutz J."/>
            <person name="Clum A."/>
            <person name="Reid I.D."/>
            <person name="Moisan M.C."/>
            <person name="Butler G."/>
            <person name="Nguyen T.T.M."/>
            <person name="Dewar K."/>
            <person name="Conant G."/>
            <person name="Drula E."/>
            <person name="Henrissat B."/>
            <person name="Hansel C."/>
            <person name="Singer S."/>
            <person name="Hutchinson M.I."/>
            <person name="de Vries R.P."/>
            <person name="Natvig D.O."/>
            <person name="Powell A.J."/>
            <person name="Tsang A."/>
            <person name="Grigoriev I.V."/>
        </authorList>
    </citation>
    <scope>NUCLEOTIDE SEQUENCE [LARGE SCALE GENOMIC DNA]</scope>
    <source>
        <strain evidence="9 10">CBS 494.80</strain>
    </source>
</reference>
<evidence type="ECO:0000256" key="7">
    <source>
        <dbReference type="SAM" id="SignalP"/>
    </source>
</evidence>
<sequence>MKLSLIVAAAAAQVASAHYFFDTNIINGQTTKNNQYIRKFTRKTWYNPIKFSNNPEKDIRDGSFIDGPDARCNQGGGASGTTETLTIAAGSKVTFKLGVGATMAHPGPALVYMSKAAGSVKEADGSGDWFKIFQSGVCNKSGDFTSTAWCTWDKNTIEATIPAGTPAGEYLVRVEHIGVHRSHVNQPEHFVSCMQVKVTGSGTGTPGPLVKFPGAYKSTDPYANFSVYNGFKDFPFPGPAVWTGGASGAPAAAAAPAVAATTMKTSTTKAAAAATPAAPAAGGAPLYGQCS</sequence>
<evidence type="ECO:0000256" key="6">
    <source>
        <dbReference type="RuleBase" id="RU368122"/>
    </source>
</evidence>
<dbReference type="CDD" id="cd21175">
    <property type="entry name" value="LPMO_AA9"/>
    <property type="match status" value="1"/>
</dbReference>
<keyword evidence="6" id="KW-0624">Polysaccharide degradation</keyword>
<dbReference type="InterPro" id="IPR005103">
    <property type="entry name" value="AA9_LPMO"/>
</dbReference>
<comment type="catalytic activity">
    <reaction evidence="6">
        <text>[(1-&gt;4)-beta-D-glucosyl]n+m + reduced acceptor + O2 = 4-dehydro-beta-D-glucosyl-[(1-&gt;4)-beta-D-glucosyl]n-1 + [(1-&gt;4)-beta-D-glucosyl]m + acceptor + H2O.</text>
        <dbReference type="EC" id="1.14.99.56"/>
    </reaction>
</comment>
<evidence type="ECO:0000313" key="10">
    <source>
        <dbReference type="Proteomes" id="UP001595075"/>
    </source>
</evidence>
<protein>
    <recommendedName>
        <fullName evidence="6">AA9 family lytic polysaccharide monooxygenase</fullName>
        <ecNumber evidence="6">1.14.99.56</ecNumber>
    </recommendedName>
    <alternativeName>
        <fullName evidence="6">Endo-beta-1,4-glucanase</fullName>
    </alternativeName>
    <alternativeName>
        <fullName evidence="6">Glycosyl hydrolase 61 family protein</fullName>
    </alternativeName>
</protein>
<dbReference type="Pfam" id="PF03443">
    <property type="entry name" value="AA9"/>
    <property type="match status" value="1"/>
</dbReference>